<evidence type="ECO:0000313" key="3">
    <source>
        <dbReference type="Proteomes" id="UP000887159"/>
    </source>
</evidence>
<dbReference type="AlphaFoldDB" id="A0A8X6VUI5"/>
<feature type="region of interest" description="Disordered" evidence="1">
    <location>
        <begin position="56"/>
        <end position="77"/>
    </location>
</feature>
<accession>A0A8X6VUI5</accession>
<organism evidence="2 3">
    <name type="scientific">Trichonephila clavipes</name>
    <name type="common">Golden silk orbweaver</name>
    <name type="synonym">Nephila clavipes</name>
    <dbReference type="NCBI Taxonomy" id="2585209"/>
    <lineage>
        <taxon>Eukaryota</taxon>
        <taxon>Metazoa</taxon>
        <taxon>Ecdysozoa</taxon>
        <taxon>Arthropoda</taxon>
        <taxon>Chelicerata</taxon>
        <taxon>Arachnida</taxon>
        <taxon>Araneae</taxon>
        <taxon>Araneomorphae</taxon>
        <taxon>Entelegynae</taxon>
        <taxon>Araneoidea</taxon>
        <taxon>Nephilidae</taxon>
        <taxon>Trichonephila</taxon>
    </lineage>
</organism>
<name>A0A8X6VUI5_TRICX</name>
<protein>
    <submittedName>
        <fullName evidence="2">Uncharacterized protein</fullName>
    </submittedName>
</protein>
<keyword evidence="3" id="KW-1185">Reference proteome</keyword>
<reference evidence="2" key="1">
    <citation type="submission" date="2020-08" db="EMBL/GenBank/DDBJ databases">
        <title>Multicomponent nature underlies the extraordinary mechanical properties of spider dragline silk.</title>
        <authorList>
            <person name="Kono N."/>
            <person name="Nakamura H."/>
            <person name="Mori M."/>
            <person name="Yoshida Y."/>
            <person name="Ohtoshi R."/>
            <person name="Malay A.D."/>
            <person name="Moran D.A.P."/>
            <person name="Tomita M."/>
            <person name="Numata K."/>
            <person name="Arakawa K."/>
        </authorList>
    </citation>
    <scope>NUCLEOTIDE SEQUENCE</scope>
</reference>
<dbReference type="Proteomes" id="UP000887159">
    <property type="component" value="Unassembled WGS sequence"/>
</dbReference>
<gene>
    <name evidence="2" type="ORF">TNCV_2179361</name>
</gene>
<proteinExistence type="predicted"/>
<comment type="caution">
    <text evidence="2">The sequence shown here is derived from an EMBL/GenBank/DDBJ whole genome shotgun (WGS) entry which is preliminary data.</text>
</comment>
<sequence>MQPLGKSMEILNFNQVKGIPQDNFGQVLILLNVLVYRKSKRICLRVSEKVAFKSRDGLPPRETISSSIQPKSVGGKG</sequence>
<dbReference type="EMBL" id="BMAU01021361">
    <property type="protein sequence ID" value="GFY22675.1"/>
    <property type="molecule type" value="Genomic_DNA"/>
</dbReference>
<evidence type="ECO:0000256" key="1">
    <source>
        <dbReference type="SAM" id="MobiDB-lite"/>
    </source>
</evidence>
<evidence type="ECO:0000313" key="2">
    <source>
        <dbReference type="EMBL" id="GFY22675.1"/>
    </source>
</evidence>